<evidence type="ECO:0000259" key="8">
    <source>
        <dbReference type="Pfam" id="PF20684"/>
    </source>
</evidence>
<reference evidence="9 10" key="1">
    <citation type="submission" date="2024-09" db="EMBL/GenBank/DDBJ databases">
        <title>T2T genomes of carrot and Alternaria dauci and their utility for understanding host-pathogen interaction during carrot leaf blight disease.</title>
        <authorList>
            <person name="Liu W."/>
            <person name="Xu S."/>
            <person name="Ou C."/>
            <person name="Liu X."/>
            <person name="Zhuang F."/>
            <person name="Deng X.W."/>
        </authorList>
    </citation>
    <scope>NUCLEOTIDE SEQUENCE [LARGE SCALE GENOMIC DNA]</scope>
    <source>
        <strain evidence="9 10">A2016</strain>
    </source>
</reference>
<keyword evidence="3 7" id="KW-1133">Transmembrane helix</keyword>
<dbReference type="EMBL" id="JBHGVX010000002">
    <property type="protein sequence ID" value="KAL1799532.1"/>
    <property type="molecule type" value="Genomic_DNA"/>
</dbReference>
<feature type="compositionally biased region" description="Low complexity" evidence="6">
    <location>
        <begin position="357"/>
        <end position="373"/>
    </location>
</feature>
<evidence type="ECO:0000256" key="4">
    <source>
        <dbReference type="ARBA" id="ARBA00023136"/>
    </source>
</evidence>
<feature type="region of interest" description="Disordered" evidence="6">
    <location>
        <begin position="403"/>
        <end position="422"/>
    </location>
</feature>
<sequence>MSTPFQRADAQMNSVENEGTTILTSTLAVTTVAMITTIARLYVRIKMIRNVGWDDYMMLLTMILSLVGQGIIVSQVSYGAGRHIEDIPREDFKTALKLNFITQPLFLIAICCLKLSVGFFLLRIAVKPYYRRIVIGIMIFMSIYTIGCLITLMLQCSDIRMMYDRSIKGRCWSNAQIKVLAYLNTALNICTDIAFSLGIPIPMLWGIQMNRRHKASLICILGLGTFATTAALVKLSYMPNYGRDGDLLWDSRNLTIWTVAECCVGMVAANLSCLKPLVRSILVSTDGRGSRKASQPKSNAYARGTNHRSLIKSYGPLDSDKASDNIFAGHGPAGKAYLLTTIDAAKDKTGQHITKISSGRSSPAGSRSSNESETMLNNRAAATLEGHNITVTTQVNVTQSLHSRDGYEGGKTHGQHQAKELV</sequence>
<comment type="similarity">
    <text evidence="5">Belongs to the SAT4 family.</text>
</comment>
<feature type="transmembrane region" description="Helical" evidence="7">
    <location>
        <begin position="186"/>
        <end position="205"/>
    </location>
</feature>
<keyword evidence="4 7" id="KW-0472">Membrane</keyword>
<evidence type="ECO:0000256" key="1">
    <source>
        <dbReference type="ARBA" id="ARBA00004141"/>
    </source>
</evidence>
<dbReference type="InterPro" id="IPR049326">
    <property type="entry name" value="Rhodopsin_dom_fungi"/>
</dbReference>
<feature type="transmembrane region" description="Helical" evidence="7">
    <location>
        <begin position="20"/>
        <end position="43"/>
    </location>
</feature>
<evidence type="ECO:0000256" key="7">
    <source>
        <dbReference type="SAM" id="Phobius"/>
    </source>
</evidence>
<protein>
    <recommendedName>
        <fullName evidence="8">Rhodopsin domain-containing protein</fullName>
    </recommendedName>
</protein>
<gene>
    <name evidence="9" type="ORF">ACET3X_003569</name>
</gene>
<organism evidence="9 10">
    <name type="scientific">Alternaria dauci</name>
    <dbReference type="NCBI Taxonomy" id="48095"/>
    <lineage>
        <taxon>Eukaryota</taxon>
        <taxon>Fungi</taxon>
        <taxon>Dikarya</taxon>
        <taxon>Ascomycota</taxon>
        <taxon>Pezizomycotina</taxon>
        <taxon>Dothideomycetes</taxon>
        <taxon>Pleosporomycetidae</taxon>
        <taxon>Pleosporales</taxon>
        <taxon>Pleosporineae</taxon>
        <taxon>Pleosporaceae</taxon>
        <taxon>Alternaria</taxon>
        <taxon>Alternaria sect. Porri</taxon>
    </lineage>
</organism>
<comment type="caution">
    <text evidence="9">The sequence shown here is derived from an EMBL/GenBank/DDBJ whole genome shotgun (WGS) entry which is preliminary data.</text>
</comment>
<feature type="transmembrane region" description="Helical" evidence="7">
    <location>
        <begin position="134"/>
        <end position="154"/>
    </location>
</feature>
<feature type="region of interest" description="Disordered" evidence="6">
    <location>
        <begin position="350"/>
        <end position="374"/>
    </location>
</feature>
<feature type="transmembrane region" description="Helical" evidence="7">
    <location>
        <begin position="100"/>
        <end position="122"/>
    </location>
</feature>
<evidence type="ECO:0000256" key="2">
    <source>
        <dbReference type="ARBA" id="ARBA00022692"/>
    </source>
</evidence>
<keyword evidence="10" id="KW-1185">Reference proteome</keyword>
<feature type="transmembrane region" description="Helical" evidence="7">
    <location>
        <begin position="217"/>
        <end position="235"/>
    </location>
</feature>
<proteinExistence type="inferred from homology"/>
<evidence type="ECO:0000313" key="9">
    <source>
        <dbReference type="EMBL" id="KAL1799532.1"/>
    </source>
</evidence>
<dbReference type="InterPro" id="IPR052337">
    <property type="entry name" value="SAT4-like"/>
</dbReference>
<feature type="transmembrane region" description="Helical" evidence="7">
    <location>
        <begin position="55"/>
        <end position="80"/>
    </location>
</feature>
<dbReference type="GeneID" id="96083891"/>
<keyword evidence="2 7" id="KW-0812">Transmembrane</keyword>
<accession>A0ABR3UT97</accession>
<evidence type="ECO:0000256" key="3">
    <source>
        <dbReference type="ARBA" id="ARBA00022989"/>
    </source>
</evidence>
<dbReference type="Proteomes" id="UP001578633">
    <property type="component" value="Chromosome 2"/>
</dbReference>
<evidence type="ECO:0000313" key="10">
    <source>
        <dbReference type="Proteomes" id="UP001578633"/>
    </source>
</evidence>
<comment type="subcellular location">
    <subcellularLocation>
        <location evidence="1">Membrane</location>
        <topology evidence="1">Multi-pass membrane protein</topology>
    </subcellularLocation>
</comment>
<dbReference type="RefSeq" id="XP_069310116.1">
    <property type="nucleotide sequence ID" value="XM_069448859.1"/>
</dbReference>
<dbReference type="Pfam" id="PF20684">
    <property type="entry name" value="Fung_rhodopsin"/>
    <property type="match status" value="1"/>
</dbReference>
<evidence type="ECO:0000256" key="6">
    <source>
        <dbReference type="SAM" id="MobiDB-lite"/>
    </source>
</evidence>
<name>A0ABR3UT97_9PLEO</name>
<dbReference type="PANTHER" id="PTHR33048">
    <property type="entry name" value="PTH11-LIKE INTEGRAL MEMBRANE PROTEIN (AFU_ORTHOLOGUE AFUA_5G11245)"/>
    <property type="match status" value="1"/>
</dbReference>
<evidence type="ECO:0000256" key="5">
    <source>
        <dbReference type="ARBA" id="ARBA00038359"/>
    </source>
</evidence>
<dbReference type="PANTHER" id="PTHR33048:SF167">
    <property type="entry name" value="INTEGRAL MEMBRANE PROTEIN"/>
    <property type="match status" value="1"/>
</dbReference>
<feature type="domain" description="Rhodopsin" evidence="8">
    <location>
        <begin position="39"/>
        <end position="279"/>
    </location>
</feature>